<evidence type="ECO:0000256" key="5">
    <source>
        <dbReference type="ARBA" id="ARBA00061274"/>
    </source>
</evidence>
<dbReference type="GO" id="GO:0000124">
    <property type="term" value="C:SAGA complex"/>
    <property type="evidence" value="ECO:0007669"/>
    <property type="project" value="TreeGrafter"/>
</dbReference>
<protein>
    <submittedName>
        <fullName evidence="7">Transcription initiation factor IID, 18kD subunit-domain-containing protein</fullName>
    </submittedName>
</protein>
<dbReference type="InterPro" id="IPR003195">
    <property type="entry name" value="TFIID_TAF13"/>
</dbReference>
<name>A0A4P9WHV5_9FUNG</name>
<evidence type="ECO:0000256" key="3">
    <source>
        <dbReference type="ARBA" id="ARBA00023163"/>
    </source>
</evidence>
<dbReference type="AlphaFoldDB" id="A0A4P9WHV5"/>
<keyword evidence="3" id="KW-0804">Transcription</keyword>
<sequence length="294" mass="33377">KMMFVFGEVQEPLDETTLLVEQITRNQIIEVVKQSIAHSAKRGSRYLSGEDVIFLIRHDVYKVHRLRAFLSWKDVRKNVSEGDRGGPQGIEDEQIEQLDAPGACSTKKKAKVSWDVMTMYNNMLSDDDEDEQDEEERQALEDQVERLRIADEVTRTMTKEEYLYYSDCRQASFTFKKAKRFRDWSLLSTYYDAKPQAEVLDSLGFFAYEIVAKLTEMGLAVKREADARARASAGGAQAQRSSYGDTSLFGKSDNEQTPLNPAHIREAFRRLQQSAASTLGSFNGGLVRTSVSLI</sequence>
<evidence type="ECO:0000256" key="6">
    <source>
        <dbReference type="SAM" id="MobiDB-lite"/>
    </source>
</evidence>
<feature type="compositionally biased region" description="Low complexity" evidence="6">
    <location>
        <begin position="232"/>
        <end position="242"/>
    </location>
</feature>
<dbReference type="GO" id="GO:0003743">
    <property type="term" value="F:translation initiation factor activity"/>
    <property type="evidence" value="ECO:0007669"/>
    <property type="project" value="UniProtKB-KW"/>
</dbReference>
<proteinExistence type="inferred from homology"/>
<keyword evidence="7" id="KW-0648">Protein biosynthesis</keyword>
<evidence type="ECO:0000313" key="7">
    <source>
        <dbReference type="EMBL" id="RKO90700.1"/>
    </source>
</evidence>
<dbReference type="SUPFAM" id="SSF47113">
    <property type="entry name" value="Histone-fold"/>
    <property type="match status" value="1"/>
</dbReference>
<keyword evidence="8" id="KW-1185">Reference proteome</keyword>
<dbReference type="InterPro" id="IPR009072">
    <property type="entry name" value="Histone-fold"/>
</dbReference>
<evidence type="ECO:0000313" key="8">
    <source>
        <dbReference type="Proteomes" id="UP000269721"/>
    </source>
</evidence>
<keyword evidence="4" id="KW-0539">Nucleus</keyword>
<evidence type="ECO:0000256" key="4">
    <source>
        <dbReference type="ARBA" id="ARBA00023242"/>
    </source>
</evidence>
<feature type="non-terminal residue" evidence="7">
    <location>
        <position position="1"/>
    </location>
</feature>
<dbReference type="PANTHER" id="PTHR11380">
    <property type="entry name" value="TRANSCRIPTION INITIATION FACTOR TFIID/SUPT3-RELATED"/>
    <property type="match status" value="1"/>
</dbReference>
<accession>A0A4P9WHV5</accession>
<evidence type="ECO:0000256" key="2">
    <source>
        <dbReference type="ARBA" id="ARBA00023015"/>
    </source>
</evidence>
<dbReference type="GO" id="GO:0006366">
    <property type="term" value="P:transcription by RNA polymerase II"/>
    <property type="evidence" value="ECO:0007669"/>
    <property type="project" value="InterPro"/>
</dbReference>
<keyword evidence="7" id="KW-0396">Initiation factor</keyword>
<dbReference type="Pfam" id="PF02269">
    <property type="entry name" value="TFIID-18kDa"/>
    <property type="match status" value="1"/>
</dbReference>
<reference evidence="8" key="1">
    <citation type="journal article" date="2018" name="Nat. Microbiol.">
        <title>Leveraging single-cell genomics to expand the fungal tree of life.</title>
        <authorList>
            <person name="Ahrendt S.R."/>
            <person name="Quandt C.A."/>
            <person name="Ciobanu D."/>
            <person name="Clum A."/>
            <person name="Salamov A."/>
            <person name="Andreopoulos B."/>
            <person name="Cheng J.F."/>
            <person name="Woyke T."/>
            <person name="Pelin A."/>
            <person name="Henrissat B."/>
            <person name="Reynolds N.K."/>
            <person name="Benny G.L."/>
            <person name="Smith M.E."/>
            <person name="James T.Y."/>
            <person name="Grigoriev I.V."/>
        </authorList>
    </citation>
    <scope>NUCLEOTIDE SEQUENCE [LARGE SCALE GENOMIC DNA]</scope>
</reference>
<dbReference type="Proteomes" id="UP000269721">
    <property type="component" value="Unassembled WGS sequence"/>
</dbReference>
<organism evidence="7 8">
    <name type="scientific">Blyttiomyces helicus</name>
    <dbReference type="NCBI Taxonomy" id="388810"/>
    <lineage>
        <taxon>Eukaryota</taxon>
        <taxon>Fungi</taxon>
        <taxon>Fungi incertae sedis</taxon>
        <taxon>Chytridiomycota</taxon>
        <taxon>Chytridiomycota incertae sedis</taxon>
        <taxon>Chytridiomycetes</taxon>
        <taxon>Chytridiomycetes incertae sedis</taxon>
        <taxon>Blyttiomyces</taxon>
    </lineage>
</organism>
<comment type="subcellular location">
    <subcellularLocation>
        <location evidence="1">Nucleus</location>
    </subcellularLocation>
</comment>
<dbReference type="CDD" id="cd22926">
    <property type="entry name" value="HFD_SPT3"/>
    <property type="match status" value="1"/>
</dbReference>
<comment type="similarity">
    <text evidence="5">Belongs to the SPT3 family.</text>
</comment>
<dbReference type="GO" id="GO:0003712">
    <property type="term" value="F:transcription coregulator activity"/>
    <property type="evidence" value="ECO:0007669"/>
    <property type="project" value="TreeGrafter"/>
</dbReference>
<keyword evidence="2" id="KW-0805">Transcription regulation</keyword>
<dbReference type="PANTHER" id="PTHR11380:SF16">
    <property type="entry name" value="TRANSCRIPTION INITIATION PROTEIN SPT3 HOMOLOG"/>
    <property type="match status" value="1"/>
</dbReference>
<evidence type="ECO:0000256" key="1">
    <source>
        <dbReference type="ARBA" id="ARBA00004123"/>
    </source>
</evidence>
<dbReference type="OrthoDB" id="66982at2759"/>
<dbReference type="GO" id="GO:0005634">
    <property type="term" value="C:nucleus"/>
    <property type="evidence" value="ECO:0007669"/>
    <property type="project" value="UniProtKB-SubCell"/>
</dbReference>
<dbReference type="EMBL" id="KZ995427">
    <property type="protein sequence ID" value="RKO90700.1"/>
    <property type="molecule type" value="Genomic_DNA"/>
</dbReference>
<dbReference type="GO" id="GO:0046982">
    <property type="term" value="F:protein heterodimerization activity"/>
    <property type="evidence" value="ECO:0007669"/>
    <property type="project" value="InterPro"/>
</dbReference>
<gene>
    <name evidence="7" type="ORF">BDK51DRAFT_22038</name>
</gene>
<feature type="region of interest" description="Disordered" evidence="6">
    <location>
        <begin position="232"/>
        <end position="257"/>
    </location>
</feature>
<dbReference type="Gene3D" id="1.10.20.10">
    <property type="entry name" value="Histone, subunit A"/>
    <property type="match status" value="1"/>
</dbReference>